<evidence type="ECO:0000256" key="4">
    <source>
        <dbReference type="ARBA" id="ARBA00022840"/>
    </source>
</evidence>
<reference evidence="8" key="1">
    <citation type="journal article" date="2014" name="Int. J. Syst. Evol. Microbiol.">
        <title>Complete genome sequence of Corynebacterium casei LMG S-19264T (=DSM 44701T), isolated from a smear-ripened cheese.</title>
        <authorList>
            <consortium name="US DOE Joint Genome Institute (JGI-PGF)"/>
            <person name="Walter F."/>
            <person name="Albersmeier A."/>
            <person name="Kalinowski J."/>
            <person name="Ruckert C."/>
        </authorList>
    </citation>
    <scope>NUCLEOTIDE SEQUENCE</scope>
    <source>
        <strain evidence="8">KCTC 32437</strain>
    </source>
</reference>
<dbReference type="GO" id="GO:0005524">
    <property type="term" value="F:ATP binding"/>
    <property type="evidence" value="ECO:0007669"/>
    <property type="project" value="UniProtKB-UniRule"/>
</dbReference>
<comment type="catalytic activity">
    <reaction evidence="5 6">
        <text>cytidine(34) in tRNA(Ile2) + L-lysine + ATP = lysidine(34) in tRNA(Ile2) + AMP + diphosphate + H(+)</text>
        <dbReference type="Rhea" id="RHEA:43744"/>
        <dbReference type="Rhea" id="RHEA-COMP:10625"/>
        <dbReference type="Rhea" id="RHEA-COMP:10670"/>
        <dbReference type="ChEBI" id="CHEBI:15378"/>
        <dbReference type="ChEBI" id="CHEBI:30616"/>
        <dbReference type="ChEBI" id="CHEBI:32551"/>
        <dbReference type="ChEBI" id="CHEBI:33019"/>
        <dbReference type="ChEBI" id="CHEBI:82748"/>
        <dbReference type="ChEBI" id="CHEBI:83665"/>
        <dbReference type="ChEBI" id="CHEBI:456215"/>
        <dbReference type="EC" id="6.3.4.19"/>
    </reaction>
</comment>
<protein>
    <recommendedName>
        <fullName evidence="6">tRNA(Ile)-lysidine synthase</fullName>
        <ecNumber evidence="6">6.3.4.19</ecNumber>
    </recommendedName>
    <alternativeName>
        <fullName evidence="6">tRNA(Ile)-2-lysyl-cytidine synthase</fullName>
    </alternativeName>
    <alternativeName>
        <fullName evidence="6">tRNA(Ile)-lysidine synthetase</fullName>
    </alternativeName>
</protein>
<dbReference type="InterPro" id="IPR014729">
    <property type="entry name" value="Rossmann-like_a/b/a_fold"/>
</dbReference>
<keyword evidence="4 6" id="KW-0067">ATP-binding</keyword>
<comment type="subcellular location">
    <subcellularLocation>
        <location evidence="6">Cytoplasm</location>
    </subcellularLocation>
</comment>
<dbReference type="InterPro" id="IPR012795">
    <property type="entry name" value="tRNA_Ile_lys_synt_N"/>
</dbReference>
<dbReference type="PANTHER" id="PTHR43033">
    <property type="entry name" value="TRNA(ILE)-LYSIDINE SYNTHASE-RELATED"/>
    <property type="match status" value="1"/>
</dbReference>
<reference evidence="8" key="2">
    <citation type="submission" date="2020-09" db="EMBL/GenBank/DDBJ databases">
        <authorList>
            <person name="Sun Q."/>
            <person name="Kim S."/>
        </authorList>
    </citation>
    <scope>NUCLEOTIDE SEQUENCE</scope>
    <source>
        <strain evidence="8">KCTC 32437</strain>
    </source>
</reference>
<keyword evidence="3 6" id="KW-0547">Nucleotide-binding</keyword>
<accession>A0A918VZJ9</accession>
<comment type="function">
    <text evidence="6">Ligates lysine onto the cytidine present at position 34 of the AUA codon-specific tRNA(Ile) that contains the anticodon CAU, in an ATP-dependent manner. Cytidine is converted to lysidine, thus changing the amino acid specificity of the tRNA from methionine to isoleucine.</text>
</comment>
<feature type="domain" description="tRNA(Ile)-lysidine/2-thiocytidine synthase N-terminal" evidence="7">
    <location>
        <begin position="29"/>
        <end position="208"/>
    </location>
</feature>
<comment type="caution">
    <text evidence="8">The sequence shown here is derived from an EMBL/GenBank/DDBJ whole genome shotgun (WGS) entry which is preliminary data.</text>
</comment>
<evidence type="ECO:0000256" key="5">
    <source>
        <dbReference type="ARBA" id="ARBA00048539"/>
    </source>
</evidence>
<evidence type="ECO:0000256" key="6">
    <source>
        <dbReference type="HAMAP-Rule" id="MF_01161"/>
    </source>
</evidence>
<dbReference type="GO" id="GO:0006400">
    <property type="term" value="P:tRNA modification"/>
    <property type="evidence" value="ECO:0007669"/>
    <property type="project" value="UniProtKB-UniRule"/>
</dbReference>
<keyword evidence="6" id="KW-0963">Cytoplasm</keyword>
<dbReference type="SUPFAM" id="SSF52402">
    <property type="entry name" value="Adenine nucleotide alpha hydrolases-like"/>
    <property type="match status" value="1"/>
</dbReference>
<dbReference type="InterPro" id="IPR011063">
    <property type="entry name" value="TilS/TtcA_N"/>
</dbReference>
<evidence type="ECO:0000313" key="8">
    <source>
        <dbReference type="EMBL" id="GHA37801.1"/>
    </source>
</evidence>
<dbReference type="AlphaFoldDB" id="A0A918VZJ9"/>
<comment type="domain">
    <text evidence="6">The N-terminal region contains the highly conserved SGGXDS motif, predicted to be a P-loop motif involved in ATP binding.</text>
</comment>
<evidence type="ECO:0000259" key="7">
    <source>
        <dbReference type="Pfam" id="PF01171"/>
    </source>
</evidence>
<evidence type="ECO:0000313" key="9">
    <source>
        <dbReference type="Proteomes" id="UP000646579"/>
    </source>
</evidence>
<evidence type="ECO:0000256" key="3">
    <source>
        <dbReference type="ARBA" id="ARBA00022741"/>
    </source>
</evidence>
<dbReference type="RefSeq" id="WP_189427308.1">
    <property type="nucleotide sequence ID" value="NZ_BMZE01000005.1"/>
</dbReference>
<dbReference type="Proteomes" id="UP000646579">
    <property type="component" value="Unassembled WGS sequence"/>
</dbReference>
<sequence>MPARLTPPLTSPEAREQLFAPLRDYKAIGLGVSGGPDSVGLMLMVKQWADETPDAPTIFVYSVDHGLRPEAAGEVHGVLSLAARLGLAARGLVWSDDKPATGIQEAARAARYRLIREAMRQDGAELLLTAHHISDQAETVLMRLAHGSGIEGLKGMQAFSEIEGLKIFRPLLDVDPKELHGLVADAGVEAVNDPSNADEHYERVRWRAALPQLTALGIDPPTLLRLSRRMADADAALAKIADAAFDDLVKLDGFGAARIERVAYDALGSAVATRVLARVLANVGGHQKAHALGQIEKLHDSIGSESALKNTTLLGCVVRADEHGIVVARELGRSTPADLPLAPGSEIVWDNRFRIRNVSDAAGFTAGVADYMPRHKLQEFLGFKVTAPAEAIRTAPIVRNGEGEVLALGGWSFDPRIAVELIID</sequence>
<dbReference type="Gene3D" id="3.40.50.620">
    <property type="entry name" value="HUPs"/>
    <property type="match status" value="1"/>
</dbReference>
<dbReference type="HAMAP" id="MF_01161">
    <property type="entry name" value="tRNA_Ile_lys_synt"/>
    <property type="match status" value="1"/>
</dbReference>
<dbReference type="NCBIfam" id="TIGR02432">
    <property type="entry name" value="lysidine_TilS_N"/>
    <property type="match status" value="1"/>
</dbReference>
<keyword evidence="2 6" id="KW-0819">tRNA processing</keyword>
<gene>
    <name evidence="6" type="primary">tilS</name>
    <name evidence="8" type="ORF">GCM10007989_37110</name>
</gene>
<keyword evidence="1 6" id="KW-0436">Ligase</keyword>
<dbReference type="PANTHER" id="PTHR43033:SF1">
    <property type="entry name" value="TRNA(ILE)-LYSIDINE SYNTHASE-RELATED"/>
    <property type="match status" value="1"/>
</dbReference>
<dbReference type="CDD" id="cd01992">
    <property type="entry name" value="TilS_N"/>
    <property type="match status" value="1"/>
</dbReference>
<dbReference type="EMBL" id="BMZE01000005">
    <property type="protein sequence ID" value="GHA37801.1"/>
    <property type="molecule type" value="Genomic_DNA"/>
</dbReference>
<feature type="binding site" evidence="6">
    <location>
        <begin position="33"/>
        <end position="38"/>
    </location>
    <ligand>
        <name>ATP</name>
        <dbReference type="ChEBI" id="CHEBI:30616"/>
    </ligand>
</feature>
<dbReference type="EC" id="6.3.4.19" evidence="6"/>
<proteinExistence type="inferred from homology"/>
<dbReference type="Pfam" id="PF01171">
    <property type="entry name" value="ATP_bind_3"/>
    <property type="match status" value="1"/>
</dbReference>
<dbReference type="InterPro" id="IPR012094">
    <property type="entry name" value="tRNA_Ile_lys_synt"/>
</dbReference>
<dbReference type="GO" id="GO:0032267">
    <property type="term" value="F:tRNA(Ile)-lysidine synthase activity"/>
    <property type="evidence" value="ECO:0007669"/>
    <property type="project" value="UniProtKB-EC"/>
</dbReference>
<organism evidence="8 9">
    <name type="scientific">Devosia pacifica</name>
    <dbReference type="NCBI Taxonomy" id="1335967"/>
    <lineage>
        <taxon>Bacteria</taxon>
        <taxon>Pseudomonadati</taxon>
        <taxon>Pseudomonadota</taxon>
        <taxon>Alphaproteobacteria</taxon>
        <taxon>Hyphomicrobiales</taxon>
        <taxon>Devosiaceae</taxon>
        <taxon>Devosia</taxon>
    </lineage>
</organism>
<evidence type="ECO:0000256" key="2">
    <source>
        <dbReference type="ARBA" id="ARBA00022694"/>
    </source>
</evidence>
<evidence type="ECO:0000256" key="1">
    <source>
        <dbReference type="ARBA" id="ARBA00022598"/>
    </source>
</evidence>
<comment type="similarity">
    <text evidence="6">Belongs to the tRNA(Ile)-lysidine synthase family.</text>
</comment>
<name>A0A918VZJ9_9HYPH</name>
<dbReference type="GO" id="GO:0005737">
    <property type="term" value="C:cytoplasm"/>
    <property type="evidence" value="ECO:0007669"/>
    <property type="project" value="UniProtKB-SubCell"/>
</dbReference>
<keyword evidence="9" id="KW-1185">Reference proteome</keyword>